<name>A0A4U0XKA0_9PEZI</name>
<keyword evidence="14" id="KW-1185">Reference proteome</keyword>
<keyword evidence="7" id="KW-0067">ATP-binding</keyword>
<keyword evidence="6" id="KW-0547">Nucleotide-binding</keyword>
<dbReference type="EMBL" id="NAJQ01000132">
    <property type="protein sequence ID" value="TKA77642.1"/>
    <property type="molecule type" value="Genomic_DNA"/>
</dbReference>
<dbReference type="SMART" id="SM00220">
    <property type="entry name" value="S_TKc"/>
    <property type="match status" value="1"/>
</dbReference>
<dbReference type="GO" id="GO:0005524">
    <property type="term" value="F:ATP binding"/>
    <property type="evidence" value="ECO:0007669"/>
    <property type="project" value="UniProtKB-KW"/>
</dbReference>
<evidence type="ECO:0000256" key="3">
    <source>
        <dbReference type="ARBA" id="ARBA00012513"/>
    </source>
</evidence>
<evidence type="ECO:0000256" key="9">
    <source>
        <dbReference type="ARBA" id="ARBA00033194"/>
    </source>
</evidence>
<dbReference type="PANTHER" id="PTHR44329:SF298">
    <property type="entry name" value="MIXED LINEAGE KINASE DOMAIN-LIKE PROTEIN"/>
    <property type="match status" value="1"/>
</dbReference>
<dbReference type="InterPro" id="IPR001245">
    <property type="entry name" value="Ser-Thr/Tyr_kinase_cat_dom"/>
</dbReference>
<evidence type="ECO:0000256" key="6">
    <source>
        <dbReference type="ARBA" id="ARBA00022741"/>
    </source>
</evidence>
<comment type="function">
    <text evidence="1">Component of the EKC/KEOPS complex that is required for the formation of a threonylcarbamoyl group on adenosine at position 37 (t(6)A37) in tRNAs that read codons beginning with adenine. The complex is probably involved in the transfer of the threonylcarbamoyl moiety of threonylcarbamoyl-AMP (TC-AMP) to the N6 group of A37. BUD32 has ATPase activity in the context of the EKC/KEOPS complex and likely plays a supporting role to the catalytic subunit KAE1. The EKC/KEOPS complex also promotes both telomere uncapping and telomere elongation. The complex is required for efficient recruitment of transcriptional coactivators.</text>
</comment>
<sequence length="176" mass="19468">MVDDGYENIPVQIPKGELLGCGISAIVELLPNGNVVKSPWNGEEAEECRQDLSREAAIYAKIYKAFGEHDRFVRFIAFNEESSEVILQYMPNGTLRDYLHSHGDCISHPQRLRWVSAAAEALEALHSIEVIHCDFSPKNLLLDADLTLKVADFGCSAIVGQPSSGMGSCRFYPPLD</sequence>
<evidence type="ECO:0000256" key="2">
    <source>
        <dbReference type="ARBA" id="ARBA00011534"/>
    </source>
</evidence>
<evidence type="ECO:0000256" key="8">
    <source>
        <dbReference type="ARBA" id="ARBA00030980"/>
    </source>
</evidence>
<protein>
    <recommendedName>
        <fullName evidence="5">EKC/KEOPS complex subunit BUD32</fullName>
        <ecNumber evidence="3">2.7.11.1</ecNumber>
    </recommendedName>
    <alternativeName>
        <fullName evidence="8 9">Atypical Serine/threonine protein kinase BUD32</fullName>
    </alternativeName>
    <alternativeName>
        <fullName evidence="4">EKC/KEOPS complex subunit bud32</fullName>
    </alternativeName>
</protein>
<evidence type="ECO:0000256" key="7">
    <source>
        <dbReference type="ARBA" id="ARBA00022840"/>
    </source>
</evidence>
<reference evidence="13 14" key="1">
    <citation type="submission" date="2017-03" db="EMBL/GenBank/DDBJ databases">
        <title>Genomes of endolithic fungi from Antarctica.</title>
        <authorList>
            <person name="Coleine C."/>
            <person name="Masonjones S."/>
            <person name="Stajich J.E."/>
        </authorList>
    </citation>
    <scope>NUCLEOTIDE SEQUENCE [LARGE SCALE GENOMIC DNA]</scope>
    <source>
        <strain evidence="13 14">CCFEE 5184</strain>
    </source>
</reference>
<dbReference type="InterPro" id="IPR008266">
    <property type="entry name" value="Tyr_kinase_AS"/>
</dbReference>
<dbReference type="EC" id="2.7.11.1" evidence="3"/>
<dbReference type="PANTHER" id="PTHR44329">
    <property type="entry name" value="SERINE/THREONINE-PROTEIN KINASE TNNI3K-RELATED"/>
    <property type="match status" value="1"/>
</dbReference>
<evidence type="ECO:0000259" key="12">
    <source>
        <dbReference type="PROSITE" id="PS50011"/>
    </source>
</evidence>
<comment type="caution">
    <text evidence="13">The sequence shown here is derived from an EMBL/GenBank/DDBJ whole genome shotgun (WGS) entry which is preliminary data.</text>
</comment>
<feature type="domain" description="Protein kinase" evidence="12">
    <location>
        <begin position="13"/>
        <end position="176"/>
    </location>
</feature>
<evidence type="ECO:0000313" key="13">
    <source>
        <dbReference type="EMBL" id="TKA77642.1"/>
    </source>
</evidence>
<evidence type="ECO:0000256" key="10">
    <source>
        <dbReference type="ARBA" id="ARBA00047899"/>
    </source>
</evidence>
<dbReference type="AlphaFoldDB" id="A0A4U0XKA0"/>
<dbReference type="PROSITE" id="PS00109">
    <property type="entry name" value="PROTEIN_KINASE_TYR"/>
    <property type="match status" value="1"/>
</dbReference>
<dbReference type="OrthoDB" id="1668230at2759"/>
<dbReference type="Gene3D" id="1.10.510.10">
    <property type="entry name" value="Transferase(Phosphotransferase) domain 1"/>
    <property type="match status" value="1"/>
</dbReference>
<evidence type="ECO:0000256" key="5">
    <source>
        <dbReference type="ARBA" id="ARBA00019973"/>
    </source>
</evidence>
<evidence type="ECO:0000256" key="1">
    <source>
        <dbReference type="ARBA" id="ARBA00003747"/>
    </source>
</evidence>
<dbReference type="SUPFAM" id="SSF56112">
    <property type="entry name" value="Protein kinase-like (PK-like)"/>
    <property type="match status" value="1"/>
</dbReference>
<evidence type="ECO:0000313" key="14">
    <source>
        <dbReference type="Proteomes" id="UP000309340"/>
    </source>
</evidence>
<proteinExistence type="predicted"/>
<dbReference type="PROSITE" id="PS50011">
    <property type="entry name" value="PROTEIN_KINASE_DOM"/>
    <property type="match status" value="1"/>
</dbReference>
<gene>
    <name evidence="13" type="ORF">B0A55_04625</name>
</gene>
<evidence type="ECO:0000256" key="11">
    <source>
        <dbReference type="ARBA" id="ARBA00048679"/>
    </source>
</evidence>
<dbReference type="Pfam" id="PF07714">
    <property type="entry name" value="PK_Tyr_Ser-Thr"/>
    <property type="match status" value="1"/>
</dbReference>
<comment type="catalytic activity">
    <reaction evidence="11">
        <text>L-seryl-[protein] + ATP = O-phospho-L-seryl-[protein] + ADP + H(+)</text>
        <dbReference type="Rhea" id="RHEA:17989"/>
        <dbReference type="Rhea" id="RHEA-COMP:9863"/>
        <dbReference type="Rhea" id="RHEA-COMP:11604"/>
        <dbReference type="ChEBI" id="CHEBI:15378"/>
        <dbReference type="ChEBI" id="CHEBI:29999"/>
        <dbReference type="ChEBI" id="CHEBI:30616"/>
        <dbReference type="ChEBI" id="CHEBI:83421"/>
        <dbReference type="ChEBI" id="CHEBI:456216"/>
        <dbReference type="EC" id="2.7.11.1"/>
    </reaction>
</comment>
<dbReference type="InterPro" id="IPR011009">
    <property type="entry name" value="Kinase-like_dom_sf"/>
</dbReference>
<dbReference type="InterPro" id="IPR051681">
    <property type="entry name" value="Ser/Thr_Kinases-Pseudokinases"/>
</dbReference>
<dbReference type="STRING" id="329884.A0A4U0XKA0"/>
<evidence type="ECO:0000256" key="4">
    <source>
        <dbReference type="ARBA" id="ARBA00013948"/>
    </source>
</evidence>
<dbReference type="InterPro" id="IPR000719">
    <property type="entry name" value="Prot_kinase_dom"/>
</dbReference>
<dbReference type="GO" id="GO:0004674">
    <property type="term" value="F:protein serine/threonine kinase activity"/>
    <property type="evidence" value="ECO:0007669"/>
    <property type="project" value="UniProtKB-EC"/>
</dbReference>
<accession>A0A4U0XKA0</accession>
<comment type="subunit">
    <text evidence="2">Component of the EKC/KEOPS complex composed of at least BUD32, CGI121, GON7, KAE1 and PCC1; the whole complex dimerizes.</text>
</comment>
<comment type="catalytic activity">
    <reaction evidence="10">
        <text>L-threonyl-[protein] + ATP = O-phospho-L-threonyl-[protein] + ADP + H(+)</text>
        <dbReference type="Rhea" id="RHEA:46608"/>
        <dbReference type="Rhea" id="RHEA-COMP:11060"/>
        <dbReference type="Rhea" id="RHEA-COMP:11605"/>
        <dbReference type="ChEBI" id="CHEBI:15378"/>
        <dbReference type="ChEBI" id="CHEBI:30013"/>
        <dbReference type="ChEBI" id="CHEBI:30616"/>
        <dbReference type="ChEBI" id="CHEBI:61977"/>
        <dbReference type="ChEBI" id="CHEBI:456216"/>
        <dbReference type="EC" id="2.7.11.1"/>
    </reaction>
</comment>
<dbReference type="Proteomes" id="UP000309340">
    <property type="component" value="Unassembled WGS sequence"/>
</dbReference>
<organism evidence="13 14">
    <name type="scientific">Friedmanniomyces simplex</name>
    <dbReference type="NCBI Taxonomy" id="329884"/>
    <lineage>
        <taxon>Eukaryota</taxon>
        <taxon>Fungi</taxon>
        <taxon>Dikarya</taxon>
        <taxon>Ascomycota</taxon>
        <taxon>Pezizomycotina</taxon>
        <taxon>Dothideomycetes</taxon>
        <taxon>Dothideomycetidae</taxon>
        <taxon>Mycosphaerellales</taxon>
        <taxon>Teratosphaeriaceae</taxon>
        <taxon>Friedmanniomyces</taxon>
    </lineage>
</organism>